<name>A0ABT4QC20_9BACL</name>
<feature type="coiled-coil region" evidence="1">
    <location>
        <begin position="17"/>
        <end position="55"/>
    </location>
</feature>
<gene>
    <name evidence="2" type="ORF">O9H85_18820</name>
</gene>
<sequence>MKQLSDVQALIAQITAKGIAQQRIEILKDQLTQLRNNYNAELKQENDQHANIIKQLK</sequence>
<proteinExistence type="predicted"/>
<dbReference type="RefSeq" id="WP_269882965.1">
    <property type="nucleotide sequence ID" value="NZ_JAQAGZ010000012.1"/>
</dbReference>
<evidence type="ECO:0000313" key="2">
    <source>
        <dbReference type="EMBL" id="MCZ8514437.1"/>
    </source>
</evidence>
<organism evidence="2 3">
    <name type="scientific">Paenibacillus gyeongsangnamensis</name>
    <dbReference type="NCBI Taxonomy" id="3388067"/>
    <lineage>
        <taxon>Bacteria</taxon>
        <taxon>Bacillati</taxon>
        <taxon>Bacillota</taxon>
        <taxon>Bacilli</taxon>
        <taxon>Bacillales</taxon>
        <taxon>Paenibacillaceae</taxon>
        <taxon>Paenibacillus</taxon>
    </lineage>
</organism>
<accession>A0ABT4QC20</accession>
<dbReference type="Proteomes" id="UP001527882">
    <property type="component" value="Unassembled WGS sequence"/>
</dbReference>
<evidence type="ECO:0000313" key="3">
    <source>
        <dbReference type="Proteomes" id="UP001527882"/>
    </source>
</evidence>
<keyword evidence="1" id="KW-0175">Coiled coil</keyword>
<keyword evidence="3" id="KW-1185">Reference proteome</keyword>
<reference evidence="2 3" key="1">
    <citation type="submission" date="2022-12" db="EMBL/GenBank/DDBJ databases">
        <title>Draft genome sequence of Paenibacillus sp. dW9.</title>
        <authorList>
            <person name="Choi E.-W."/>
            <person name="Kim D.-U."/>
        </authorList>
    </citation>
    <scope>NUCLEOTIDE SEQUENCE [LARGE SCALE GENOMIC DNA]</scope>
    <source>
        <strain evidence="3">dW9</strain>
    </source>
</reference>
<protein>
    <submittedName>
        <fullName evidence="2">Uncharacterized protein</fullName>
    </submittedName>
</protein>
<dbReference type="EMBL" id="JAQAGZ010000012">
    <property type="protein sequence ID" value="MCZ8514437.1"/>
    <property type="molecule type" value="Genomic_DNA"/>
</dbReference>
<comment type="caution">
    <text evidence="2">The sequence shown here is derived from an EMBL/GenBank/DDBJ whole genome shotgun (WGS) entry which is preliminary data.</text>
</comment>
<evidence type="ECO:0000256" key="1">
    <source>
        <dbReference type="SAM" id="Coils"/>
    </source>
</evidence>